<dbReference type="InterPro" id="IPR050182">
    <property type="entry name" value="Cytochrome_P450_fam2"/>
</dbReference>
<keyword evidence="5" id="KW-0349">Heme</keyword>
<evidence type="ECO:0000313" key="6">
    <source>
        <dbReference type="Proteomes" id="UP000695022"/>
    </source>
</evidence>
<keyword evidence="6" id="KW-1185">Reference proteome</keyword>
<dbReference type="InterPro" id="IPR036396">
    <property type="entry name" value="Cyt_P450_sf"/>
</dbReference>
<keyword evidence="5" id="KW-0560">Oxidoreductase</keyword>
<dbReference type="PRINTS" id="PR00385">
    <property type="entry name" value="P450"/>
</dbReference>
<dbReference type="PANTHER" id="PTHR24300:SF403">
    <property type="entry name" value="CYTOCHROME P450 306A1"/>
    <property type="match status" value="1"/>
</dbReference>
<keyword evidence="2 5" id="KW-0479">Metal-binding</keyword>
<dbReference type="InterPro" id="IPR002401">
    <property type="entry name" value="Cyt_P450_E_grp-I"/>
</dbReference>
<dbReference type="SUPFAM" id="SSF48264">
    <property type="entry name" value="Cytochrome P450"/>
    <property type="match status" value="1"/>
</dbReference>
<accession>A0ABM1EP89</accession>
<organism evidence="6 7">
    <name type="scientific">Priapulus caudatus</name>
    <name type="common">Priapulid worm</name>
    <dbReference type="NCBI Taxonomy" id="37621"/>
    <lineage>
        <taxon>Eukaryota</taxon>
        <taxon>Metazoa</taxon>
        <taxon>Ecdysozoa</taxon>
        <taxon>Scalidophora</taxon>
        <taxon>Priapulida</taxon>
        <taxon>Priapulimorpha</taxon>
        <taxon>Priapulimorphida</taxon>
        <taxon>Priapulidae</taxon>
        <taxon>Priapulus</taxon>
    </lineage>
</organism>
<dbReference type="Proteomes" id="UP000695022">
    <property type="component" value="Unplaced"/>
</dbReference>
<dbReference type="PANTHER" id="PTHR24300">
    <property type="entry name" value="CYTOCHROME P450 508A4-RELATED"/>
    <property type="match status" value="1"/>
</dbReference>
<keyword evidence="4 5" id="KW-0503">Monooxygenase</keyword>
<evidence type="ECO:0000256" key="5">
    <source>
        <dbReference type="RuleBase" id="RU000461"/>
    </source>
</evidence>
<evidence type="ECO:0000256" key="2">
    <source>
        <dbReference type="ARBA" id="ARBA00022723"/>
    </source>
</evidence>
<dbReference type="Pfam" id="PF00067">
    <property type="entry name" value="p450"/>
    <property type="match status" value="1"/>
</dbReference>
<evidence type="ECO:0000256" key="3">
    <source>
        <dbReference type="ARBA" id="ARBA00023004"/>
    </source>
</evidence>
<dbReference type="Gene3D" id="1.10.630.10">
    <property type="entry name" value="Cytochrome P450"/>
    <property type="match status" value="1"/>
</dbReference>
<dbReference type="PRINTS" id="PR00463">
    <property type="entry name" value="EP450I"/>
</dbReference>
<evidence type="ECO:0000256" key="4">
    <source>
        <dbReference type="ARBA" id="ARBA00023033"/>
    </source>
</evidence>
<dbReference type="InterPro" id="IPR001128">
    <property type="entry name" value="Cyt_P450"/>
</dbReference>
<reference evidence="7" key="1">
    <citation type="submission" date="2025-08" db="UniProtKB">
        <authorList>
            <consortium name="RefSeq"/>
        </authorList>
    </citation>
    <scope>IDENTIFICATION</scope>
</reference>
<dbReference type="InterPro" id="IPR017972">
    <property type="entry name" value="Cyt_P450_CS"/>
</dbReference>
<evidence type="ECO:0000313" key="7">
    <source>
        <dbReference type="RefSeq" id="XP_014674010.1"/>
    </source>
</evidence>
<dbReference type="PROSITE" id="PS00086">
    <property type="entry name" value="CYTOCHROME_P450"/>
    <property type="match status" value="1"/>
</dbReference>
<protein>
    <submittedName>
        <fullName evidence="7">Cytochrome P450 2D6-like</fullName>
    </submittedName>
</protein>
<dbReference type="RefSeq" id="XP_014674010.1">
    <property type="nucleotide sequence ID" value="XM_014818524.1"/>
</dbReference>
<comment type="similarity">
    <text evidence="1 5">Belongs to the cytochrome P450 family.</text>
</comment>
<gene>
    <name evidence="7" type="primary">LOC106814221</name>
</gene>
<keyword evidence="3 5" id="KW-0408">Iron</keyword>
<proteinExistence type="inferred from homology"/>
<name>A0ABM1EP89_PRICU</name>
<sequence>MTSGPPLAAWWFQCPRLDYILAILCVALLTTWLSRRKPKSTLPGPRGWPLLGNLPGLGRYPHSSMRRWAAKHGRIFQIKLGRQTIVVLNDPALIRDTFTRPHCDSRPQLVLQTEVLEGDGGLSTSNGARWREYRKFVVCALRQLESAAPNIESRIAAEVAHLVKVIAVTDGRPFAPDAVYGCMSNVMFAILFGARFAHDDADFRRYVRDLRAGYRMSAHLAALNCFPMLARLPLMRRSLQTLSENRRAAHAFIADHVCDHGTVLTDGEQPRDFIDACAMEEHRRRTSGKEDDHFSETQIRYLIGDLLASGIITSAHSVVWGLLLLALHADVQTDVQGEIHQTVGEARAPRVEDMASMPYTAATVWEVMRYRSVLPLGVPHATSEEMQVDGYRIPAGTHVVPFLHGVLSDPAHWRYPDEFNPRNFLDENGNLHRPAAFMPFSLGKRQCIGMRIGEQKLFLLLTGVLQRFTISVPPGTGTPDLRGVPGVTLAPPDFQLCAAMR</sequence>
<dbReference type="GeneID" id="106814221"/>
<evidence type="ECO:0000256" key="1">
    <source>
        <dbReference type="ARBA" id="ARBA00010617"/>
    </source>
</evidence>